<evidence type="ECO:0000256" key="1">
    <source>
        <dbReference type="ARBA" id="ARBA00009437"/>
    </source>
</evidence>
<dbReference type="InterPro" id="IPR036388">
    <property type="entry name" value="WH-like_DNA-bd_sf"/>
</dbReference>
<dbReference type="InParanoid" id="A0A0Q2SF89"/>
<dbReference type="PROSITE" id="PS50931">
    <property type="entry name" value="HTH_LYSR"/>
    <property type="match status" value="1"/>
</dbReference>
<sequence length="297" mass="34118">MFKTNLEQWALLRAIVEHGSIAKAAEQHFRSQPAVSYQLNQLQDKLGFPLLELKGRKLELTQSGQVLLEQASVLLDNWQLLEEKAIAVKNGERTVISLVVDSLFPKSCLFDAFEQFHQRFPHTHIHLKETVRDEGIVHIHQQEDELYVISLSQDIALPKEKMLDVPVMLVAHRDHPIFSYREELRAMKLADYPTIQVVDKHHQQGERPTHYQESWYFTSITSAVAAITNKLGCGWLPASEIQQQLSDQTLRPITEHESYRRITSIYAVKNPKVEHDACIQALAELLKTAVSSRQQKM</sequence>
<keyword evidence="2" id="KW-0805">Transcription regulation</keyword>
<protein>
    <submittedName>
        <fullName evidence="6">LysR family transcriptional regulator</fullName>
    </submittedName>
</protein>
<comment type="caution">
    <text evidence="6">The sequence shown here is derived from an EMBL/GenBank/DDBJ whole genome shotgun (WGS) entry which is preliminary data.</text>
</comment>
<reference evidence="6 7" key="1">
    <citation type="submission" date="2015-08" db="EMBL/GenBank/DDBJ databases">
        <title>Antibacterial properties of a collection of Vibrionaceae strains.</title>
        <authorList>
            <person name="Giubergia S."/>
        </authorList>
    </citation>
    <scope>NUCLEOTIDE SEQUENCE [LARGE SCALE GENOMIC DNA]</scope>
    <source>
        <strain evidence="6 7">S0821</strain>
    </source>
</reference>
<comment type="similarity">
    <text evidence="1">Belongs to the LysR transcriptional regulatory family.</text>
</comment>
<name>A0A0Q2SF89_VIBFU</name>
<dbReference type="Pfam" id="PF03466">
    <property type="entry name" value="LysR_substrate"/>
    <property type="match status" value="1"/>
</dbReference>
<dbReference type="Proteomes" id="UP000051221">
    <property type="component" value="Unassembled WGS sequence"/>
</dbReference>
<dbReference type="Gene3D" id="1.10.10.10">
    <property type="entry name" value="Winged helix-like DNA-binding domain superfamily/Winged helix DNA-binding domain"/>
    <property type="match status" value="1"/>
</dbReference>
<dbReference type="SUPFAM" id="SSF53850">
    <property type="entry name" value="Periplasmic binding protein-like II"/>
    <property type="match status" value="1"/>
</dbReference>
<dbReference type="Gene3D" id="3.40.190.290">
    <property type="match status" value="1"/>
</dbReference>
<keyword evidence="3" id="KW-0238">DNA-binding</keyword>
<evidence type="ECO:0000259" key="5">
    <source>
        <dbReference type="PROSITE" id="PS50931"/>
    </source>
</evidence>
<dbReference type="InterPro" id="IPR036390">
    <property type="entry name" value="WH_DNA-bd_sf"/>
</dbReference>
<dbReference type="RefSeq" id="WP_055465898.1">
    <property type="nucleotide sequence ID" value="NZ_LKHS01000007.1"/>
</dbReference>
<evidence type="ECO:0000256" key="4">
    <source>
        <dbReference type="ARBA" id="ARBA00023163"/>
    </source>
</evidence>
<dbReference type="Pfam" id="PF00126">
    <property type="entry name" value="HTH_1"/>
    <property type="match status" value="1"/>
</dbReference>
<dbReference type="AlphaFoldDB" id="A0A0Q2SF89"/>
<dbReference type="InterPro" id="IPR005119">
    <property type="entry name" value="LysR_subst-bd"/>
</dbReference>
<proteinExistence type="inferred from homology"/>
<dbReference type="PANTHER" id="PTHR30126">
    <property type="entry name" value="HTH-TYPE TRANSCRIPTIONAL REGULATOR"/>
    <property type="match status" value="1"/>
</dbReference>
<dbReference type="CDD" id="cd05466">
    <property type="entry name" value="PBP2_LTTR_substrate"/>
    <property type="match status" value="1"/>
</dbReference>
<gene>
    <name evidence="6" type="ORF">AMR76_09255</name>
</gene>
<evidence type="ECO:0000313" key="6">
    <source>
        <dbReference type="EMBL" id="KQH86211.1"/>
    </source>
</evidence>
<keyword evidence="4" id="KW-0804">Transcription</keyword>
<accession>A0A0Q2SF89</accession>
<dbReference type="SUPFAM" id="SSF46785">
    <property type="entry name" value="Winged helix' DNA-binding domain"/>
    <property type="match status" value="1"/>
</dbReference>
<evidence type="ECO:0000313" key="7">
    <source>
        <dbReference type="Proteomes" id="UP000051221"/>
    </source>
</evidence>
<dbReference type="EMBL" id="LKHS01000007">
    <property type="protein sequence ID" value="KQH86211.1"/>
    <property type="molecule type" value="Genomic_DNA"/>
</dbReference>
<evidence type="ECO:0000256" key="3">
    <source>
        <dbReference type="ARBA" id="ARBA00023125"/>
    </source>
</evidence>
<dbReference type="InterPro" id="IPR000847">
    <property type="entry name" value="LysR_HTH_N"/>
</dbReference>
<organism evidence="6 7">
    <name type="scientific">Vibrio furnissii</name>
    <dbReference type="NCBI Taxonomy" id="29494"/>
    <lineage>
        <taxon>Bacteria</taxon>
        <taxon>Pseudomonadati</taxon>
        <taxon>Pseudomonadota</taxon>
        <taxon>Gammaproteobacteria</taxon>
        <taxon>Vibrionales</taxon>
        <taxon>Vibrionaceae</taxon>
        <taxon>Vibrio</taxon>
    </lineage>
</organism>
<dbReference type="PANTHER" id="PTHR30126:SF88">
    <property type="entry name" value="TRANSCRIPTIONAL REGULATOR-RELATED"/>
    <property type="match status" value="1"/>
</dbReference>
<dbReference type="GO" id="GO:0000976">
    <property type="term" value="F:transcription cis-regulatory region binding"/>
    <property type="evidence" value="ECO:0007669"/>
    <property type="project" value="TreeGrafter"/>
</dbReference>
<keyword evidence="7" id="KW-1185">Reference proteome</keyword>
<feature type="domain" description="HTH lysR-type" evidence="5">
    <location>
        <begin position="4"/>
        <end position="61"/>
    </location>
</feature>
<evidence type="ECO:0000256" key="2">
    <source>
        <dbReference type="ARBA" id="ARBA00023015"/>
    </source>
</evidence>
<dbReference type="GO" id="GO:0003700">
    <property type="term" value="F:DNA-binding transcription factor activity"/>
    <property type="evidence" value="ECO:0007669"/>
    <property type="project" value="InterPro"/>
</dbReference>